<dbReference type="PROSITE" id="PS00201">
    <property type="entry name" value="FLAVODOXIN"/>
    <property type="match status" value="1"/>
</dbReference>
<dbReference type="STRING" id="1423738.FC84_GL000951"/>
<accession>A0A0R2BJG9</accession>
<gene>
    <name evidence="2" type="ORF">FC84_GL000951</name>
</gene>
<name>A0A0R2BJG9_9LACO</name>
<dbReference type="InterPro" id="IPR029039">
    <property type="entry name" value="Flavoprotein-like_sf"/>
</dbReference>
<evidence type="ECO:0000313" key="3">
    <source>
        <dbReference type="Proteomes" id="UP000051813"/>
    </source>
</evidence>
<dbReference type="Pfam" id="PF12682">
    <property type="entry name" value="Flavodoxin_4"/>
    <property type="match status" value="1"/>
</dbReference>
<dbReference type="OrthoDB" id="9806505at2"/>
<reference evidence="2 3" key="1">
    <citation type="journal article" date="2015" name="Genome Announc.">
        <title>Expanding the biotechnology potential of lactobacilli through comparative genomics of 213 strains and associated genera.</title>
        <authorList>
            <person name="Sun Z."/>
            <person name="Harris H.M."/>
            <person name="McCann A."/>
            <person name="Guo C."/>
            <person name="Argimon S."/>
            <person name="Zhang W."/>
            <person name="Yang X."/>
            <person name="Jeffery I.B."/>
            <person name="Cooney J.C."/>
            <person name="Kagawa T.F."/>
            <person name="Liu W."/>
            <person name="Song Y."/>
            <person name="Salvetti E."/>
            <person name="Wrobel A."/>
            <person name="Rasinkangas P."/>
            <person name="Parkhill J."/>
            <person name="Rea M.C."/>
            <person name="O'Sullivan O."/>
            <person name="Ritari J."/>
            <person name="Douillard F.P."/>
            <person name="Paul Ross R."/>
            <person name="Yang R."/>
            <person name="Briner A.E."/>
            <person name="Felis G.E."/>
            <person name="de Vos W.M."/>
            <person name="Barrangou R."/>
            <person name="Klaenhammer T.R."/>
            <person name="Caufield P.W."/>
            <person name="Cui Y."/>
            <person name="Zhang H."/>
            <person name="O'Toole P.W."/>
        </authorList>
    </citation>
    <scope>NUCLEOTIDE SEQUENCE [LARGE SCALE GENOMIC DNA]</scope>
    <source>
        <strain evidence="2 3">DSM 20335</strain>
    </source>
</reference>
<dbReference type="InterPro" id="IPR008254">
    <property type="entry name" value="Flavodoxin/NO_synth"/>
</dbReference>
<dbReference type="Gene3D" id="3.40.50.360">
    <property type="match status" value="1"/>
</dbReference>
<dbReference type="EMBL" id="AYYK01000002">
    <property type="protein sequence ID" value="KRM79647.1"/>
    <property type="molecule type" value="Genomic_DNA"/>
</dbReference>
<keyword evidence="3" id="KW-1185">Reference proteome</keyword>
<dbReference type="SUPFAM" id="SSF52218">
    <property type="entry name" value="Flavoproteins"/>
    <property type="match status" value="1"/>
</dbReference>
<dbReference type="PATRIC" id="fig|1423738.3.peg.960"/>
<evidence type="ECO:0000313" key="2">
    <source>
        <dbReference type="EMBL" id="KRM79647.1"/>
    </source>
</evidence>
<dbReference type="GO" id="GO:0009055">
    <property type="term" value="F:electron transfer activity"/>
    <property type="evidence" value="ECO:0007669"/>
    <property type="project" value="InterPro"/>
</dbReference>
<dbReference type="GO" id="GO:0010181">
    <property type="term" value="F:FMN binding"/>
    <property type="evidence" value="ECO:0007669"/>
    <property type="project" value="InterPro"/>
</dbReference>
<dbReference type="GO" id="GO:0016651">
    <property type="term" value="F:oxidoreductase activity, acting on NAD(P)H"/>
    <property type="evidence" value="ECO:0007669"/>
    <property type="project" value="UniProtKB-ARBA"/>
</dbReference>
<protein>
    <recommendedName>
        <fullName evidence="1">Flavodoxin-like domain-containing protein</fullName>
    </recommendedName>
</protein>
<dbReference type="Proteomes" id="UP000051813">
    <property type="component" value="Unassembled WGS sequence"/>
</dbReference>
<sequence length="157" mass="17458">MSDVSESLIVYFSASGNTKSAAEKISRQTQAEVLAIQPATPYPEAYEDLATVGKKEIDEQILPDLAPLPMNLNAYQTIYLGFPIWWDQPPMLVARFLKEKGLVNKRVIVFATSYSSTIDNSLQVLKKWTENTAVEILGGFLANNEQEIQTGLASWTD</sequence>
<dbReference type="AlphaFoldDB" id="A0A0R2BJG9"/>
<comment type="caution">
    <text evidence="2">The sequence shown here is derived from an EMBL/GenBank/DDBJ whole genome shotgun (WGS) entry which is preliminary data.</text>
</comment>
<dbReference type="RefSeq" id="WP_057754294.1">
    <property type="nucleotide sequence ID" value="NZ_AYYK01000002.1"/>
</dbReference>
<feature type="domain" description="Flavodoxin-like" evidence="1">
    <location>
        <begin position="7"/>
        <end position="157"/>
    </location>
</feature>
<dbReference type="PANTHER" id="PTHR39201">
    <property type="entry name" value="EXPORTED PROTEIN-RELATED"/>
    <property type="match status" value="1"/>
</dbReference>
<evidence type="ECO:0000259" key="1">
    <source>
        <dbReference type="PROSITE" id="PS50902"/>
    </source>
</evidence>
<organism evidence="2 3">
    <name type="scientific">Lapidilactobacillus dextrinicus DSM 20335</name>
    <dbReference type="NCBI Taxonomy" id="1423738"/>
    <lineage>
        <taxon>Bacteria</taxon>
        <taxon>Bacillati</taxon>
        <taxon>Bacillota</taxon>
        <taxon>Bacilli</taxon>
        <taxon>Lactobacillales</taxon>
        <taxon>Lactobacillaceae</taxon>
        <taxon>Lapidilactobacillus</taxon>
    </lineage>
</organism>
<dbReference type="PROSITE" id="PS50902">
    <property type="entry name" value="FLAVODOXIN_LIKE"/>
    <property type="match status" value="1"/>
</dbReference>
<proteinExistence type="predicted"/>
<dbReference type="PANTHER" id="PTHR39201:SF1">
    <property type="entry name" value="FLAVODOXIN-LIKE DOMAIN-CONTAINING PROTEIN"/>
    <property type="match status" value="1"/>
</dbReference>
<dbReference type="InterPro" id="IPR001226">
    <property type="entry name" value="Flavodoxin_CS"/>
</dbReference>